<dbReference type="OrthoDB" id="1653798at2"/>
<gene>
    <name evidence="1" type="ORF">HMPREF0889_0230</name>
    <name evidence="2" type="ORF">HMPREF1039_1124</name>
</gene>
<dbReference type="Pfam" id="PF04445">
    <property type="entry name" value="SAM_MT"/>
    <property type="match status" value="1"/>
</dbReference>
<organism evidence="1 3">
    <name type="scientific">Megasphaera lornae</name>
    <dbReference type="NCBI Taxonomy" id="1000568"/>
    <lineage>
        <taxon>Bacteria</taxon>
        <taxon>Bacillati</taxon>
        <taxon>Bacillota</taxon>
        <taxon>Negativicutes</taxon>
        <taxon>Veillonellales</taxon>
        <taxon>Veillonellaceae</taxon>
        <taxon>Megasphaera</taxon>
    </lineage>
</organism>
<reference evidence="3" key="1">
    <citation type="submission" date="2009-12" db="EMBL/GenBank/DDBJ databases">
        <title>Sequence of Clostridiales genomosp. BVAB3 str. UPII9-5.</title>
        <authorList>
            <person name="Madupu R."/>
            <person name="Durkin A.S."/>
            <person name="Torralba M."/>
            <person name="Methe B."/>
            <person name="Sutton G.G."/>
            <person name="Strausberg R.L."/>
            <person name="Nelson K.E."/>
        </authorList>
    </citation>
    <scope>NUCLEOTIDE SEQUENCE [LARGE SCALE GENOMIC DNA]</scope>
    <source>
        <strain evidence="3">28L</strain>
    </source>
</reference>
<dbReference type="AlphaFoldDB" id="D3LVA9"/>
<accession>D3LVA9</accession>
<dbReference type="InterPro" id="IPR029063">
    <property type="entry name" value="SAM-dependent_MTases_sf"/>
</dbReference>
<name>D3LVA9_9FIRM</name>
<dbReference type="RefSeq" id="WP_007390975.1">
    <property type="nucleotide sequence ID" value="NZ_ADGP01000020.1"/>
</dbReference>
<comment type="caution">
    <text evidence="1">The sequence shown here is derived from an EMBL/GenBank/DDBJ whole genome shotgun (WGS) entry which is preliminary data.</text>
</comment>
<dbReference type="PANTHER" id="PTHR36112:SF1">
    <property type="entry name" value="RIBOSOMAL RNA SMALL SUBUNIT METHYLTRANSFERASE J"/>
    <property type="match status" value="1"/>
</dbReference>
<dbReference type="InterPro" id="IPR007536">
    <property type="entry name" value="16SrRNA_methylTrfase_J"/>
</dbReference>
<dbReference type="Gene3D" id="3.40.50.150">
    <property type="entry name" value="Vaccinia Virus protein VP39"/>
    <property type="match status" value="1"/>
</dbReference>
<reference evidence="1" key="2">
    <citation type="submission" date="2009-12" db="EMBL/GenBank/DDBJ databases">
        <authorList>
            <person name="Madupu R."/>
            <person name="Durkin A.S."/>
            <person name="Torralba M."/>
            <person name="Methe B."/>
            <person name="Sutton G.G."/>
            <person name="Strausberg R.L."/>
            <person name="Nelson K.E."/>
        </authorList>
    </citation>
    <scope>NUCLEOTIDE SEQUENCE</scope>
    <source>
        <strain evidence="1">28L</strain>
    </source>
</reference>
<evidence type="ECO:0000313" key="2">
    <source>
        <dbReference type="EMBL" id="EGL40944.1"/>
    </source>
</evidence>
<dbReference type="CDD" id="cd02440">
    <property type="entry name" value="AdoMet_MTases"/>
    <property type="match status" value="1"/>
</dbReference>
<evidence type="ECO:0008006" key="5">
    <source>
        <dbReference type="Google" id="ProtNLM"/>
    </source>
</evidence>
<dbReference type="GO" id="GO:0008990">
    <property type="term" value="F:rRNA (guanine-N2-)-methyltransferase activity"/>
    <property type="evidence" value="ECO:0007669"/>
    <property type="project" value="InterPro"/>
</dbReference>
<proteinExistence type="predicted"/>
<evidence type="ECO:0000313" key="1">
    <source>
        <dbReference type="EMBL" id="EFD93836.1"/>
    </source>
</evidence>
<keyword evidence="4" id="KW-1185">Reference proteome</keyword>
<dbReference type="Proteomes" id="UP000004018">
    <property type="component" value="Unassembled WGS sequence"/>
</dbReference>
<reference evidence="2 4" key="3">
    <citation type="submission" date="2011-04" db="EMBL/GenBank/DDBJ databases">
        <authorList>
            <person name="Harkins D.M."/>
            <person name="Madupu R."/>
            <person name="Durkin A.S."/>
            <person name="Torralba M."/>
            <person name="Methe B."/>
            <person name="Sutton G.G."/>
            <person name="Nelson K.E."/>
        </authorList>
    </citation>
    <scope>NUCLEOTIDE SEQUENCE [LARGE SCALE GENOMIC DNA]</scope>
    <source>
        <strain evidence="2 4">UPII 199-6</strain>
    </source>
</reference>
<evidence type="ECO:0000313" key="3">
    <source>
        <dbReference type="Proteomes" id="UP000003242"/>
    </source>
</evidence>
<dbReference type="STRING" id="699218.HMPREF0889_0230"/>
<evidence type="ECO:0000313" key="4">
    <source>
        <dbReference type="Proteomes" id="UP000004018"/>
    </source>
</evidence>
<dbReference type="SUPFAM" id="SSF53335">
    <property type="entry name" value="S-adenosyl-L-methionine-dependent methyltransferases"/>
    <property type="match status" value="1"/>
</dbReference>
<dbReference type="eggNOG" id="COG2519">
    <property type="taxonomic scope" value="Bacteria"/>
</dbReference>
<sequence length="261" mass="29109">MSPIVTTSVNAGETIVKAAQKWAIRTNHTFILRNKRSLSALATDYGYPLLVYTAQGPELITPTGRHFFSLQMAQLRIQRLRRQEPDYLLTAVGLKQAGRVLDCTCGLGADAAILSFGLPAGSEVQAWEKSPELAAITAWGFQHYVHQQADVTAALRRISLKVADYTEALERIREPFDVIYFDPMFTGPIMTSSNFQPLRSLLPRTTLSPSIIQQALKKCARVVIKERAFHTARENAFSGTKIGGKYSRIQYVILKGEWKHG</sequence>
<dbReference type="Proteomes" id="UP000003242">
    <property type="component" value="Unassembled WGS sequence"/>
</dbReference>
<dbReference type="EMBL" id="ADGP01000020">
    <property type="protein sequence ID" value="EFD93836.1"/>
    <property type="molecule type" value="Genomic_DNA"/>
</dbReference>
<dbReference type="PANTHER" id="PTHR36112">
    <property type="entry name" value="RIBOSOMAL RNA SMALL SUBUNIT METHYLTRANSFERASE J"/>
    <property type="match status" value="1"/>
</dbReference>
<dbReference type="EMBL" id="AFIJ01000020">
    <property type="protein sequence ID" value="EGL40944.1"/>
    <property type="molecule type" value="Genomic_DNA"/>
</dbReference>
<protein>
    <recommendedName>
        <fullName evidence="5">SAM-dependent methyltransferase</fullName>
    </recommendedName>
</protein>